<keyword evidence="2" id="KW-1185">Reference proteome</keyword>
<organism evidence="1 2">
    <name type="scientific">Enterobacteria phage JenP2</name>
    <dbReference type="NCBI Taxonomy" id="1610838"/>
    <lineage>
        <taxon>Viruses</taxon>
        <taxon>Duplodnaviria</taxon>
        <taxon>Heunggongvirae</taxon>
        <taxon>Uroviricota</taxon>
        <taxon>Caudoviricetes</taxon>
        <taxon>Queuovirinae</taxon>
        <taxon>Nonagvirus</taxon>
        <taxon>Nonagvirus JenP2</taxon>
    </lineage>
</organism>
<accession>A0A0E3GMK7</accession>
<dbReference type="OrthoDB" id="11340at10239"/>
<reference evidence="2" key="2">
    <citation type="submission" date="2015-01" db="EMBL/GenBank/DDBJ databases">
        <title>Complete sequence of three novel 9g-like phages.</title>
        <authorList>
            <person name="Carstens A.B."/>
            <person name="Hansen L.H."/>
            <person name="Kot W."/>
        </authorList>
    </citation>
    <scope>NUCLEOTIDE SEQUENCE [LARGE SCALE GENOMIC DNA]</scope>
</reference>
<sequence length="159" mass="17482">MATITRVAKDARFFTNMSNARRALKKVLDVDTATANSFIHQEPLEDGGRYWFSEGAVNKAANDLVEADKATVVEVTTQQAPVALAKSKTRSETRNGVRRPIKGKCADVWNALDNMLPDGVPTIGNVRDLAKANGWNINNATIEFYAWRKFNGLNNKGGN</sequence>
<dbReference type="Proteomes" id="UP000033024">
    <property type="component" value="Segment"/>
</dbReference>
<evidence type="ECO:0000313" key="2">
    <source>
        <dbReference type="Proteomes" id="UP000033024"/>
    </source>
</evidence>
<dbReference type="RefSeq" id="YP_009217012.1">
    <property type="nucleotide sequence ID" value="NC_028997.1"/>
</dbReference>
<dbReference type="GeneID" id="26643511"/>
<name>A0A0E3GMK7_9CAUD</name>
<dbReference type="EMBL" id="KP719133">
    <property type="protein sequence ID" value="AKA61027.1"/>
    <property type="molecule type" value="Genomic_DNA"/>
</dbReference>
<proteinExistence type="predicted"/>
<evidence type="ECO:0000313" key="1">
    <source>
        <dbReference type="EMBL" id="AKA61027.1"/>
    </source>
</evidence>
<protein>
    <submittedName>
        <fullName evidence="1">Uncharacterized protein</fullName>
    </submittedName>
</protein>
<reference evidence="1 2" key="1">
    <citation type="journal article" date="2015" name="Genome Announc.">
        <title>Complete Genome Sequences of Four Novel Escherichia coli Bacteriophages Belonging to New Phage Groups.</title>
        <authorList>
            <person name="Carstens A.B."/>
            <person name="Kot W."/>
            <person name="Hansen L.H."/>
        </authorList>
    </citation>
    <scope>NUCLEOTIDE SEQUENCE [LARGE SCALE GENOMIC DNA]</scope>
</reference>
<dbReference type="KEGG" id="vg:26643511"/>